<evidence type="ECO:0000313" key="3">
    <source>
        <dbReference type="Proteomes" id="UP000600026"/>
    </source>
</evidence>
<dbReference type="EMBL" id="BNEE01000003">
    <property type="protein sequence ID" value="GHI82969.1"/>
    <property type="molecule type" value="Genomic_DNA"/>
</dbReference>
<keyword evidence="1" id="KW-1133">Transmembrane helix</keyword>
<dbReference type="Proteomes" id="UP000600026">
    <property type="component" value="Unassembled WGS sequence"/>
</dbReference>
<feature type="transmembrane region" description="Helical" evidence="1">
    <location>
        <begin position="12"/>
        <end position="31"/>
    </location>
</feature>
<comment type="caution">
    <text evidence="2">The sequence shown here is derived from an EMBL/GenBank/DDBJ whole genome shotgun (WGS) entry which is preliminary data.</text>
</comment>
<keyword evidence="1" id="KW-0812">Transmembrane</keyword>
<evidence type="ECO:0000313" key="2">
    <source>
        <dbReference type="EMBL" id="GHI82969.1"/>
    </source>
</evidence>
<name>A0A919LG32_9ACTN</name>
<gene>
    <name evidence="2" type="ORF">Sxan_03330</name>
</gene>
<dbReference type="RefSeq" id="WP_031142896.1">
    <property type="nucleotide sequence ID" value="NZ_BNEE01000003.1"/>
</dbReference>
<reference evidence="2" key="1">
    <citation type="submission" date="2020-09" db="EMBL/GenBank/DDBJ databases">
        <title>Whole genome shotgun sequence of Streptomyces xanthophaeus NBRC 12829.</title>
        <authorList>
            <person name="Komaki H."/>
            <person name="Tamura T."/>
        </authorList>
    </citation>
    <scope>NUCLEOTIDE SEQUENCE</scope>
    <source>
        <strain evidence="2">NBRC 12829</strain>
    </source>
</reference>
<accession>A0A919LG32</accession>
<dbReference type="AlphaFoldDB" id="A0A919LG32"/>
<keyword evidence="1" id="KW-0472">Membrane</keyword>
<protein>
    <submittedName>
        <fullName evidence="2">Uncharacterized protein</fullName>
    </submittedName>
</protein>
<evidence type="ECO:0000256" key="1">
    <source>
        <dbReference type="SAM" id="Phobius"/>
    </source>
</evidence>
<keyword evidence="3" id="KW-1185">Reference proteome</keyword>
<proteinExistence type="predicted"/>
<sequence>MIRPWSKSPERKHVIASLVLTTLLAIGWYGFQPAPTDCVVYHGAYVPLEGEGPAAKQLKELEKQASGAEECPRMRRWDTWGFSICTASEGVAADCAAAAG</sequence>
<organism evidence="2 3">
    <name type="scientific">Streptomyces xanthophaeus</name>
    <dbReference type="NCBI Taxonomy" id="67385"/>
    <lineage>
        <taxon>Bacteria</taxon>
        <taxon>Bacillati</taxon>
        <taxon>Actinomycetota</taxon>
        <taxon>Actinomycetes</taxon>
        <taxon>Kitasatosporales</taxon>
        <taxon>Streptomycetaceae</taxon>
        <taxon>Streptomyces</taxon>
    </lineage>
</organism>